<dbReference type="Gene3D" id="2.60.40.1120">
    <property type="entry name" value="Carboxypeptidase-like, regulatory domain"/>
    <property type="match status" value="1"/>
</dbReference>
<feature type="domain" description="DUF4139" evidence="1">
    <location>
        <begin position="216"/>
        <end position="622"/>
    </location>
</feature>
<dbReference type="InterPro" id="IPR025554">
    <property type="entry name" value="DUF4140"/>
</dbReference>
<comment type="caution">
    <text evidence="3">The sequence shown here is derived from an EMBL/GenBank/DDBJ whole genome shotgun (WGS) entry which is preliminary data.</text>
</comment>
<dbReference type="Pfam" id="PF13715">
    <property type="entry name" value="CarbopepD_reg_2"/>
    <property type="match status" value="1"/>
</dbReference>
<accession>A0A434AEN6</accession>
<name>A0A434AEN6_9BACT</name>
<dbReference type="InterPro" id="IPR037291">
    <property type="entry name" value="DUF4139"/>
</dbReference>
<dbReference type="Pfam" id="PF13600">
    <property type="entry name" value="DUF4140"/>
    <property type="match status" value="1"/>
</dbReference>
<organism evidence="3 4">
    <name type="scientific">Ancylomarina longa</name>
    <dbReference type="NCBI Taxonomy" id="2487017"/>
    <lineage>
        <taxon>Bacteria</taxon>
        <taxon>Pseudomonadati</taxon>
        <taxon>Bacteroidota</taxon>
        <taxon>Bacteroidia</taxon>
        <taxon>Marinilabiliales</taxon>
        <taxon>Marinifilaceae</taxon>
        <taxon>Ancylomarina</taxon>
    </lineage>
</organism>
<dbReference type="PANTHER" id="PTHR31005">
    <property type="entry name" value="DUF4139 DOMAIN-CONTAINING PROTEIN"/>
    <property type="match status" value="1"/>
</dbReference>
<dbReference type="SUPFAM" id="SSF49464">
    <property type="entry name" value="Carboxypeptidase regulatory domain-like"/>
    <property type="match status" value="1"/>
</dbReference>
<evidence type="ECO:0000313" key="3">
    <source>
        <dbReference type="EMBL" id="RUT72839.1"/>
    </source>
</evidence>
<dbReference type="EMBL" id="RJJX01000043">
    <property type="protein sequence ID" value="RUT72839.1"/>
    <property type="molecule type" value="Genomic_DNA"/>
</dbReference>
<evidence type="ECO:0000259" key="1">
    <source>
        <dbReference type="Pfam" id="PF13598"/>
    </source>
</evidence>
<dbReference type="Pfam" id="PF13598">
    <property type="entry name" value="DUF4139"/>
    <property type="match status" value="1"/>
</dbReference>
<feature type="domain" description="DUF4140" evidence="2">
    <location>
        <begin position="33"/>
        <end position="131"/>
    </location>
</feature>
<reference evidence="3 4" key="1">
    <citation type="submission" date="2018-11" db="EMBL/GenBank/DDBJ databases">
        <title>Parancylomarina longa gen. nov., sp. nov., isolated from sediments of southern Okinawa.</title>
        <authorList>
            <person name="Fu T."/>
        </authorList>
    </citation>
    <scope>NUCLEOTIDE SEQUENCE [LARGE SCALE GENOMIC DNA]</scope>
    <source>
        <strain evidence="3 4">T3-2 S1-C</strain>
    </source>
</reference>
<dbReference type="NCBIfam" id="TIGR02231">
    <property type="entry name" value="mucoidy inhibitor MuiA family protein"/>
    <property type="match status" value="2"/>
</dbReference>
<evidence type="ECO:0000313" key="4">
    <source>
        <dbReference type="Proteomes" id="UP000282985"/>
    </source>
</evidence>
<proteinExistence type="predicted"/>
<gene>
    <name evidence="3" type="ORF">DLK05_16420</name>
</gene>
<dbReference type="PANTHER" id="PTHR31005:SF8">
    <property type="entry name" value="DUF4139 DOMAIN-CONTAINING PROTEIN"/>
    <property type="match status" value="1"/>
</dbReference>
<dbReference type="OrthoDB" id="1096764at2"/>
<dbReference type="RefSeq" id="WP_127345048.1">
    <property type="nucleotide sequence ID" value="NZ_RJJX01000043.1"/>
</dbReference>
<dbReference type="AlphaFoldDB" id="A0A434AEN6"/>
<dbReference type="InterPro" id="IPR008969">
    <property type="entry name" value="CarboxyPept-like_regulatory"/>
</dbReference>
<dbReference type="Proteomes" id="UP000282985">
    <property type="component" value="Unassembled WGS sequence"/>
</dbReference>
<protein>
    <submittedName>
        <fullName evidence="3">Mucoidy inhibitor MuiA family protein</fullName>
    </submittedName>
</protein>
<evidence type="ECO:0000259" key="2">
    <source>
        <dbReference type="Pfam" id="PF13600"/>
    </source>
</evidence>
<dbReference type="InterPro" id="IPR011935">
    <property type="entry name" value="CHP02231"/>
</dbReference>
<keyword evidence="4" id="KW-1185">Reference proteome</keyword>
<sequence>MKALNLIVLLLFVSNIFAQEIQVKEIKSEVNEVTVFLEGAQVTRTKKVELMNGITILKFVNLSPFIDAKSVQIKANGDVTVLSVNHQQNYIDKLEKPRDIKVLESKIEEINKQLNLEKTYLSILNEELAFLKENRAIGGKYNELSVTNLKEAAEYYSTKLTSIKLKEIERNKTIEDLQKQKRNFENQLKTLSSKKEFPTGEILVKVRTKSKAYPKIELSYLVENTGWFPTYDIRAKDISEPVEIIYKANLRQDTKVNWNNVKLKFSSSNPNTSGVAPQLKTYYLGYNTKPPVYNRSINSVSGQVFDHEKSPLPGVTVVVSGTSIGTTTDMNGNYSLTLPSNANQLNYSFIGYEKQTLPVSSSVMNVYMNENFLPLEEVVTVGYGSKKKRDLTSALQGKVAGVRIRGTSSVRSRGSESNAIPFQKTENQTSINFEIKTPYTIKSDNKNYSVDMIVYDVPASYQYFCIPKIDKDAFLIANITDWEKYNLLEGEANIFFEETYIGKTLLDVRFASDTLQLSLGRDKNVSVSREKVKDHTTKQFIGTKKEQTRGWKTTVKNNKSQKIQMIVLDQIPVSRFEEIEVELQASSGGKYEKESGEIKWNFTLDPTNKKELELKYSVKYPKSRKLNIE</sequence>